<keyword evidence="5" id="KW-0805">Transcription regulation</keyword>
<evidence type="ECO:0000256" key="8">
    <source>
        <dbReference type="ARBA" id="ARBA00030117"/>
    </source>
</evidence>
<feature type="domain" description="Anti-sigma-28 factor FlgM C-terminal" evidence="10">
    <location>
        <begin position="32"/>
        <end position="85"/>
    </location>
</feature>
<evidence type="ECO:0000256" key="4">
    <source>
        <dbReference type="ARBA" id="ARBA00022795"/>
    </source>
</evidence>
<keyword evidence="11" id="KW-0966">Cell projection</keyword>
<reference evidence="11 12" key="1">
    <citation type="submission" date="2018-01" db="EMBL/GenBank/DDBJ databases">
        <title>Whole genome sequencing of Histamine producing bacteria.</title>
        <authorList>
            <person name="Butler K."/>
        </authorList>
    </citation>
    <scope>NUCLEOTIDE SEQUENCE [LARGE SCALE GENOMIC DNA]</scope>
    <source>
        <strain evidence="11 12">DSM 24669</strain>
    </source>
</reference>
<dbReference type="GO" id="GO:0045892">
    <property type="term" value="P:negative regulation of DNA-templated transcription"/>
    <property type="evidence" value="ECO:0007669"/>
    <property type="project" value="InterPro"/>
</dbReference>
<dbReference type="AlphaFoldDB" id="A0A0J8XW10"/>
<evidence type="ECO:0000256" key="3">
    <source>
        <dbReference type="ARBA" id="ARBA00022491"/>
    </source>
</evidence>
<evidence type="ECO:0000259" key="10">
    <source>
        <dbReference type="Pfam" id="PF04316"/>
    </source>
</evidence>
<evidence type="ECO:0000256" key="7">
    <source>
        <dbReference type="ARBA" id="ARBA00024739"/>
    </source>
</evidence>
<dbReference type="InterPro" id="IPR007412">
    <property type="entry name" value="FlgM"/>
</dbReference>
<accession>A0A0J8XW10</accession>
<name>A0A0J8XW10_9GAMM</name>
<dbReference type="InterPro" id="IPR035890">
    <property type="entry name" value="Anti-sigma-28_factor_FlgM_sf"/>
</dbReference>
<dbReference type="NCBIfam" id="TIGR03824">
    <property type="entry name" value="FlgM_jcvi"/>
    <property type="match status" value="1"/>
</dbReference>
<evidence type="ECO:0000256" key="1">
    <source>
        <dbReference type="ARBA" id="ARBA00005322"/>
    </source>
</evidence>
<dbReference type="InterPro" id="IPR031316">
    <property type="entry name" value="FlgM_C"/>
</dbReference>
<evidence type="ECO:0000256" key="5">
    <source>
        <dbReference type="ARBA" id="ARBA00023015"/>
    </source>
</evidence>
<dbReference type="SUPFAM" id="SSF101498">
    <property type="entry name" value="Anti-sigma factor FlgM"/>
    <property type="match status" value="1"/>
</dbReference>
<evidence type="ECO:0000256" key="6">
    <source>
        <dbReference type="ARBA" id="ARBA00023163"/>
    </source>
</evidence>
<dbReference type="Proteomes" id="UP000240481">
    <property type="component" value="Unassembled WGS sequence"/>
</dbReference>
<keyword evidence="11" id="KW-0282">Flagellum</keyword>
<proteinExistence type="inferred from homology"/>
<dbReference type="EMBL" id="PYLZ01000014">
    <property type="protein sequence ID" value="PSW22387.1"/>
    <property type="molecule type" value="Genomic_DNA"/>
</dbReference>
<comment type="function">
    <text evidence="7">Responsible for the coupling of flagellin expression to flagellar assembly by preventing expression of the flagellin genes when a component of the middle class of proteins is defective. It negatively regulates flagellar genes by inhibiting the activity of FliA by directly binding to FliA.</text>
</comment>
<gene>
    <name evidence="11" type="primary">flgM</name>
    <name evidence="11" type="ORF">C9I94_20780</name>
</gene>
<keyword evidence="3" id="KW-0678">Repressor</keyword>
<dbReference type="OrthoDB" id="6604101at2"/>
<dbReference type="GO" id="GO:0044781">
    <property type="term" value="P:bacterial-type flagellum organization"/>
    <property type="evidence" value="ECO:0007669"/>
    <property type="project" value="UniProtKB-KW"/>
</dbReference>
<dbReference type="RefSeq" id="WP_048899839.1">
    <property type="nucleotide sequence ID" value="NZ_AP024852.1"/>
</dbReference>
<feature type="region of interest" description="Disordered" evidence="9">
    <location>
        <begin position="1"/>
        <end position="28"/>
    </location>
</feature>
<organism evidence="11 12">
    <name type="scientific">Photobacterium swingsii</name>
    <dbReference type="NCBI Taxonomy" id="680026"/>
    <lineage>
        <taxon>Bacteria</taxon>
        <taxon>Pseudomonadati</taxon>
        <taxon>Pseudomonadota</taxon>
        <taxon>Gammaproteobacteria</taxon>
        <taxon>Vibrionales</taxon>
        <taxon>Vibrionaceae</taxon>
        <taxon>Photobacterium</taxon>
    </lineage>
</organism>
<evidence type="ECO:0000313" key="11">
    <source>
        <dbReference type="EMBL" id="PSW22387.1"/>
    </source>
</evidence>
<evidence type="ECO:0000256" key="9">
    <source>
        <dbReference type="SAM" id="MobiDB-lite"/>
    </source>
</evidence>
<dbReference type="Pfam" id="PF04316">
    <property type="entry name" value="FlgM"/>
    <property type="match status" value="1"/>
</dbReference>
<comment type="similarity">
    <text evidence="1">Belongs to the FlgM family.</text>
</comment>
<sequence length="91" mass="9853">MIGKIHNSMSLPVNAENRPTAGKTAMTATTKQVELSSEVQSLQSAKADLQHTNDVDMDKVAKMKQLLQSGQASVDLDQLAGTMVDYYQGNQ</sequence>
<keyword evidence="12" id="KW-1185">Reference proteome</keyword>
<keyword evidence="11" id="KW-0969">Cilium</keyword>
<protein>
    <recommendedName>
        <fullName evidence="2">Negative regulator of flagellin synthesis</fullName>
    </recommendedName>
    <alternativeName>
        <fullName evidence="8">Anti-sigma-28 factor</fullName>
    </alternativeName>
</protein>
<comment type="caution">
    <text evidence="11">The sequence shown here is derived from an EMBL/GenBank/DDBJ whole genome shotgun (WGS) entry which is preliminary data.</text>
</comment>
<evidence type="ECO:0000256" key="2">
    <source>
        <dbReference type="ARBA" id="ARBA00017823"/>
    </source>
</evidence>
<dbReference type="STRING" id="680026.AB733_16920"/>
<keyword evidence="6" id="KW-0804">Transcription</keyword>
<evidence type="ECO:0000313" key="12">
    <source>
        <dbReference type="Proteomes" id="UP000240481"/>
    </source>
</evidence>
<keyword evidence="4" id="KW-1005">Bacterial flagellum biogenesis</keyword>